<sequence>MAASQPSNIEPYIQQDNPVTKEPLERKIADANQSTESVRGADAVPPTHTGDGTFSSLGRGVRGGRPSDATETRNTNPGCTSDEEPQNENVDAEQMASAGEGKVAAAVERKSGTQKAPGDGEVTFDDFASDLDRKKAEQAEAREEIQQARKSGVDVDGGAGARSAGTEDISSV</sequence>
<protein>
    <submittedName>
        <fullName evidence="2">Uncharacterized protein</fullName>
    </submittedName>
</protein>
<reference evidence="2" key="1">
    <citation type="submission" date="2014-12" db="EMBL/GenBank/DDBJ databases">
        <title>Genome Sequence of Valsa Canker Pathogens Uncovers a Specific Adaption of Colonization on Woody Bark.</title>
        <authorList>
            <person name="Yin Z."/>
            <person name="Liu H."/>
            <person name="Gao X."/>
            <person name="Li Z."/>
            <person name="Song N."/>
            <person name="Ke X."/>
            <person name="Dai Q."/>
            <person name="Wu Y."/>
            <person name="Sun Y."/>
            <person name="Xu J.-R."/>
            <person name="Kang Z.K."/>
            <person name="Wang L."/>
            <person name="Huang L."/>
        </authorList>
    </citation>
    <scope>NUCLEOTIDE SEQUENCE [LARGE SCALE GENOMIC DNA]</scope>
    <source>
        <strain evidence="2">03-8</strain>
    </source>
</reference>
<organism evidence="2 3">
    <name type="scientific">Cytospora mali</name>
    <name type="common">Apple Valsa canker fungus</name>
    <name type="synonym">Valsa mali</name>
    <dbReference type="NCBI Taxonomy" id="578113"/>
    <lineage>
        <taxon>Eukaryota</taxon>
        <taxon>Fungi</taxon>
        <taxon>Dikarya</taxon>
        <taxon>Ascomycota</taxon>
        <taxon>Pezizomycotina</taxon>
        <taxon>Sordariomycetes</taxon>
        <taxon>Sordariomycetidae</taxon>
        <taxon>Diaporthales</taxon>
        <taxon>Cytosporaceae</taxon>
        <taxon>Cytospora</taxon>
    </lineage>
</organism>
<accession>A0A194VIA0</accession>
<name>A0A194VIA0_CYTMA</name>
<dbReference type="Proteomes" id="UP000078559">
    <property type="component" value="Unassembled WGS sequence"/>
</dbReference>
<evidence type="ECO:0000313" key="3">
    <source>
        <dbReference type="Proteomes" id="UP000078559"/>
    </source>
</evidence>
<dbReference type="AlphaFoldDB" id="A0A194VIA0"/>
<evidence type="ECO:0000313" key="2">
    <source>
        <dbReference type="EMBL" id="KUI63708.1"/>
    </source>
</evidence>
<feature type="compositionally biased region" description="Basic and acidic residues" evidence="1">
    <location>
        <begin position="130"/>
        <end position="153"/>
    </location>
</feature>
<gene>
    <name evidence="2" type="ORF">VM1G_10439</name>
</gene>
<proteinExistence type="predicted"/>
<dbReference type="EMBL" id="KN796114">
    <property type="protein sequence ID" value="KUI63708.1"/>
    <property type="molecule type" value="Genomic_DNA"/>
</dbReference>
<feature type="region of interest" description="Disordered" evidence="1">
    <location>
        <begin position="1"/>
        <end position="172"/>
    </location>
</feature>
<feature type="compositionally biased region" description="Polar residues" evidence="1">
    <location>
        <begin position="1"/>
        <end position="18"/>
    </location>
</feature>
<dbReference type="OrthoDB" id="3438962at2759"/>
<evidence type="ECO:0000256" key="1">
    <source>
        <dbReference type="SAM" id="MobiDB-lite"/>
    </source>
</evidence>
<keyword evidence="3" id="KW-1185">Reference proteome</keyword>